<evidence type="ECO:0000256" key="5">
    <source>
        <dbReference type="ARBA" id="ARBA00022840"/>
    </source>
</evidence>
<dbReference type="InterPro" id="IPR023382">
    <property type="entry name" value="MnmA-like_central_sf"/>
</dbReference>
<evidence type="ECO:0000313" key="14">
    <source>
        <dbReference type="Proteomes" id="UP000609879"/>
    </source>
</evidence>
<dbReference type="Gene3D" id="2.30.30.280">
    <property type="entry name" value="Adenine nucleotide alpha hydrolases-like domains"/>
    <property type="match status" value="1"/>
</dbReference>
<name>A0ABQ3YC31_9ACTN</name>
<feature type="active site" description="Cysteine persulfide intermediate" evidence="9">
    <location>
        <position position="188"/>
    </location>
</feature>
<feature type="binding site" evidence="9">
    <location>
        <position position="26"/>
    </location>
    <ligand>
        <name>ATP</name>
        <dbReference type="ChEBI" id="CHEBI:30616"/>
    </ligand>
</feature>
<evidence type="ECO:0000256" key="10">
    <source>
        <dbReference type="SAM" id="MobiDB-lite"/>
    </source>
</evidence>
<comment type="caution">
    <text evidence="13">The sequence shown here is derived from an EMBL/GenBank/DDBJ whole genome shotgun (WGS) entry which is preliminary data.</text>
</comment>
<evidence type="ECO:0000256" key="4">
    <source>
        <dbReference type="ARBA" id="ARBA00022741"/>
    </source>
</evidence>
<keyword evidence="6 9" id="KW-0694">RNA-binding</keyword>
<dbReference type="InterPro" id="IPR004506">
    <property type="entry name" value="MnmA-like"/>
</dbReference>
<keyword evidence="2 9" id="KW-0808">Transferase</keyword>
<accession>A0ABQ3YC31</accession>
<comment type="function">
    <text evidence="9">Catalyzes the 2-thiolation of uridine at the wobble position (U34) of tRNA, leading to the formation of s(2)U34.</text>
</comment>
<evidence type="ECO:0000256" key="9">
    <source>
        <dbReference type="HAMAP-Rule" id="MF_00144"/>
    </source>
</evidence>
<dbReference type="CDD" id="cd01998">
    <property type="entry name" value="MnmA_TRMU-like"/>
    <property type="match status" value="1"/>
</dbReference>
<evidence type="ECO:0000259" key="12">
    <source>
        <dbReference type="Pfam" id="PF20259"/>
    </source>
</evidence>
<dbReference type="SUPFAM" id="SSF52402">
    <property type="entry name" value="Adenine nucleotide alpha hydrolases-like"/>
    <property type="match status" value="1"/>
</dbReference>
<feature type="region of interest" description="Interaction with tRNA" evidence="9">
    <location>
        <begin position="138"/>
        <end position="140"/>
    </location>
</feature>
<feature type="domain" description="tRNA-specific 2-thiouridylase MnmA-like central" evidence="12">
    <location>
        <begin position="196"/>
        <end position="263"/>
    </location>
</feature>
<dbReference type="InterPro" id="IPR046885">
    <property type="entry name" value="MnmA-like_C"/>
</dbReference>
<sequence length="410" mass="41906">MSGGVDSAVAAARAHDAGHDVTGVHLALARNPQTYRTGARGCCTLEDSRDARRAADVIGIPFYVWDMADQFHESVVDDFVAEYAAGRTPNPCLRCNEKIKFEAVLDRAVALGFDAVVTGHHARLGADGLLRRSVDDAKDQSYVLAVLTGDKLSRAIFPLGDSTKAQVRDEAAARGLAVADKPDSHDICFIADGDTKGFLQRRLGEAPGDIVDARTGEKVGTHNGAYAYTVGQRKGLDLRVPAADGRPRYVLSITPVTNTVTVGSRQDLEVDLVTATRPIWHGEPTPVECDVQLRAHGEVVPAVVTVDGGTLTARLLSPARGVAAGQAIVAYRRDPEGGDVVLGSATITAGTRSPSDVAGSAAVAAAPAAVAGGAGSSSAAAGAGSSSAAAGVGSSSVAAGVPEAVGADRG</sequence>
<dbReference type="Gene3D" id="2.40.30.10">
    <property type="entry name" value="Translation factors"/>
    <property type="match status" value="1"/>
</dbReference>
<dbReference type="PANTHER" id="PTHR11933">
    <property type="entry name" value="TRNA 5-METHYLAMINOMETHYL-2-THIOURIDYLATE -METHYLTRANSFERASE"/>
    <property type="match status" value="1"/>
</dbReference>
<comment type="similarity">
    <text evidence="9">Belongs to the MnmA/TRMU family.</text>
</comment>
<gene>
    <name evidence="13" type="primary">trmU</name>
    <name evidence="9" type="synonym">mnmA</name>
    <name evidence="13" type="ORF">Ade02nite_62300</name>
</gene>
<evidence type="ECO:0000313" key="13">
    <source>
        <dbReference type="EMBL" id="GID77589.1"/>
    </source>
</evidence>
<feature type="active site" description="Nucleophile" evidence="9">
    <location>
        <position position="95"/>
    </location>
</feature>
<evidence type="ECO:0000256" key="3">
    <source>
        <dbReference type="ARBA" id="ARBA00022694"/>
    </source>
</evidence>
<feature type="site" description="Interaction with tRNA" evidence="9">
    <location>
        <position position="326"/>
    </location>
</feature>
<comment type="subcellular location">
    <subcellularLocation>
        <location evidence="9">Cytoplasm</location>
    </subcellularLocation>
</comment>
<evidence type="ECO:0000256" key="7">
    <source>
        <dbReference type="ARBA" id="ARBA00023157"/>
    </source>
</evidence>
<evidence type="ECO:0000256" key="2">
    <source>
        <dbReference type="ARBA" id="ARBA00022679"/>
    </source>
</evidence>
<dbReference type="EMBL" id="BOMI01000123">
    <property type="protein sequence ID" value="GID77589.1"/>
    <property type="molecule type" value="Genomic_DNA"/>
</dbReference>
<dbReference type="InterPro" id="IPR046884">
    <property type="entry name" value="MnmA-like_central"/>
</dbReference>
<evidence type="ECO:0000259" key="11">
    <source>
        <dbReference type="Pfam" id="PF20258"/>
    </source>
</evidence>
<feature type="binding site" evidence="9">
    <location>
        <position position="119"/>
    </location>
    <ligand>
        <name>ATP</name>
        <dbReference type="ChEBI" id="CHEBI:30616"/>
    </ligand>
</feature>
<feature type="site" description="Interaction with tRNA" evidence="9">
    <location>
        <position position="120"/>
    </location>
</feature>
<dbReference type="EC" id="2.8.1.13" evidence="9"/>
<protein>
    <recommendedName>
        <fullName evidence="9">tRNA-specific 2-thiouridylase MnmA</fullName>
        <ecNumber evidence="9">2.8.1.13</ecNumber>
    </recommendedName>
</protein>
<evidence type="ECO:0000256" key="1">
    <source>
        <dbReference type="ARBA" id="ARBA00022555"/>
    </source>
</evidence>
<organism evidence="13 14">
    <name type="scientific">Paractinoplanes deccanensis</name>
    <dbReference type="NCBI Taxonomy" id="113561"/>
    <lineage>
        <taxon>Bacteria</taxon>
        <taxon>Bacillati</taxon>
        <taxon>Actinomycetota</taxon>
        <taxon>Actinomycetes</taxon>
        <taxon>Micromonosporales</taxon>
        <taxon>Micromonosporaceae</taxon>
        <taxon>Paractinoplanes</taxon>
    </lineage>
</organism>
<dbReference type="NCBIfam" id="TIGR00420">
    <property type="entry name" value="trmU"/>
    <property type="match status" value="1"/>
</dbReference>
<dbReference type="NCBIfam" id="NF001138">
    <property type="entry name" value="PRK00143.1"/>
    <property type="match status" value="1"/>
</dbReference>
<feature type="domain" description="tRNA-specific 2-thiouridylase MnmA-like C-terminal" evidence="11">
    <location>
        <begin position="273"/>
        <end position="347"/>
    </location>
</feature>
<keyword evidence="9" id="KW-0963">Cytoplasm</keyword>
<dbReference type="Proteomes" id="UP000609879">
    <property type="component" value="Unassembled WGS sequence"/>
</dbReference>
<evidence type="ECO:0000256" key="6">
    <source>
        <dbReference type="ARBA" id="ARBA00022884"/>
    </source>
</evidence>
<evidence type="ECO:0000256" key="8">
    <source>
        <dbReference type="ARBA" id="ARBA00051542"/>
    </source>
</evidence>
<dbReference type="PANTHER" id="PTHR11933:SF5">
    <property type="entry name" value="MITOCHONDRIAL TRNA-SPECIFIC 2-THIOURIDYLASE 1"/>
    <property type="match status" value="1"/>
</dbReference>
<dbReference type="Pfam" id="PF20259">
    <property type="entry name" value="tRNA_Me_trans_M"/>
    <property type="match status" value="1"/>
</dbReference>
<dbReference type="InterPro" id="IPR014729">
    <property type="entry name" value="Rossmann-like_a/b/a_fold"/>
</dbReference>
<comment type="catalytic activity">
    <reaction evidence="8 9">
        <text>S-sulfanyl-L-cysteinyl-[protein] + uridine(34) in tRNA + AH2 + ATP = 2-thiouridine(34) in tRNA + L-cysteinyl-[protein] + A + AMP + diphosphate + H(+)</text>
        <dbReference type="Rhea" id="RHEA:47032"/>
        <dbReference type="Rhea" id="RHEA-COMP:10131"/>
        <dbReference type="Rhea" id="RHEA-COMP:11726"/>
        <dbReference type="Rhea" id="RHEA-COMP:11727"/>
        <dbReference type="Rhea" id="RHEA-COMP:11728"/>
        <dbReference type="ChEBI" id="CHEBI:13193"/>
        <dbReference type="ChEBI" id="CHEBI:15378"/>
        <dbReference type="ChEBI" id="CHEBI:17499"/>
        <dbReference type="ChEBI" id="CHEBI:29950"/>
        <dbReference type="ChEBI" id="CHEBI:30616"/>
        <dbReference type="ChEBI" id="CHEBI:33019"/>
        <dbReference type="ChEBI" id="CHEBI:61963"/>
        <dbReference type="ChEBI" id="CHEBI:65315"/>
        <dbReference type="ChEBI" id="CHEBI:87170"/>
        <dbReference type="ChEBI" id="CHEBI:456215"/>
        <dbReference type="EC" id="2.8.1.13"/>
    </reaction>
</comment>
<dbReference type="HAMAP" id="MF_00144">
    <property type="entry name" value="tRNA_thiouridyl_MnmA"/>
    <property type="match status" value="1"/>
</dbReference>
<dbReference type="Pfam" id="PF20258">
    <property type="entry name" value="tRNA_Me_trans_C"/>
    <property type="match status" value="1"/>
</dbReference>
<keyword evidence="4 9" id="KW-0547">Nucleotide-binding</keyword>
<proteinExistence type="inferred from homology"/>
<feature type="region of interest" description="Disordered" evidence="10">
    <location>
        <begin position="373"/>
        <end position="396"/>
    </location>
</feature>
<dbReference type="Pfam" id="PF03054">
    <property type="entry name" value="tRNA_Me_trans"/>
    <property type="match status" value="1"/>
</dbReference>
<dbReference type="Gene3D" id="3.40.50.620">
    <property type="entry name" value="HUPs"/>
    <property type="match status" value="1"/>
</dbReference>
<keyword evidence="1 9" id="KW-0820">tRNA-binding</keyword>
<keyword evidence="14" id="KW-1185">Reference proteome</keyword>
<keyword evidence="3 9" id="KW-0819">tRNA processing</keyword>
<keyword evidence="7" id="KW-1015">Disulfide bond</keyword>
<comment type="caution">
    <text evidence="9">Lacks conserved residue(s) required for the propagation of feature annotation.</text>
</comment>
<reference evidence="13 14" key="1">
    <citation type="submission" date="2021-01" db="EMBL/GenBank/DDBJ databases">
        <title>Whole genome shotgun sequence of Actinoplanes deccanensis NBRC 13994.</title>
        <authorList>
            <person name="Komaki H."/>
            <person name="Tamura T."/>
        </authorList>
    </citation>
    <scope>NUCLEOTIDE SEQUENCE [LARGE SCALE GENOMIC DNA]</scope>
    <source>
        <strain evidence="13 14">NBRC 13994</strain>
    </source>
</reference>
<keyword evidence="5 9" id="KW-0067">ATP-binding</keyword>